<dbReference type="AlphaFoldDB" id="A0A147BF46"/>
<proteinExistence type="predicted"/>
<keyword evidence="1" id="KW-0472">Membrane</keyword>
<keyword evidence="1" id="KW-0812">Transmembrane</keyword>
<keyword evidence="1" id="KW-1133">Transmembrane helix</keyword>
<reference evidence="2" key="1">
    <citation type="journal article" date="2018" name="PLoS Negl. Trop. Dis.">
        <title>Sialome diversity of ticks revealed by RNAseq of single tick salivary glands.</title>
        <authorList>
            <person name="Perner J."/>
            <person name="Kropackova S."/>
            <person name="Kopacek P."/>
            <person name="Ribeiro J.M."/>
        </authorList>
    </citation>
    <scope>NUCLEOTIDE SEQUENCE</scope>
    <source>
        <strain evidence="2">Siblings of single egg batch collected in Ceske Budejovice</strain>
        <tissue evidence="2">Salivary glands</tissue>
    </source>
</reference>
<dbReference type="EMBL" id="GEGO01006030">
    <property type="protein sequence ID" value="JAR89374.1"/>
    <property type="molecule type" value="Transcribed_RNA"/>
</dbReference>
<accession>A0A147BF46</accession>
<evidence type="ECO:0000256" key="1">
    <source>
        <dbReference type="SAM" id="Phobius"/>
    </source>
</evidence>
<protein>
    <submittedName>
        <fullName evidence="2">Uncharacterized protein</fullName>
    </submittedName>
</protein>
<sequence length="123" mass="14320">ICVIYCNEYAEGFGIHTVFMFFCFCFCDTSPCCHGDKDLFLFFSIVICLFFRVPICVCVRTMCKCVSVCTWWAKTKKTNTKFSWPTMTDFRTQSREENCSGWCIECRKLTMCEQGGNDIPHLD</sequence>
<organism evidence="2">
    <name type="scientific">Ixodes ricinus</name>
    <name type="common">Common tick</name>
    <name type="synonym">Acarus ricinus</name>
    <dbReference type="NCBI Taxonomy" id="34613"/>
    <lineage>
        <taxon>Eukaryota</taxon>
        <taxon>Metazoa</taxon>
        <taxon>Ecdysozoa</taxon>
        <taxon>Arthropoda</taxon>
        <taxon>Chelicerata</taxon>
        <taxon>Arachnida</taxon>
        <taxon>Acari</taxon>
        <taxon>Parasitiformes</taxon>
        <taxon>Ixodida</taxon>
        <taxon>Ixodoidea</taxon>
        <taxon>Ixodidae</taxon>
        <taxon>Ixodinae</taxon>
        <taxon>Ixodes</taxon>
    </lineage>
</organism>
<name>A0A147BF46_IXORI</name>
<feature type="non-terminal residue" evidence="2">
    <location>
        <position position="1"/>
    </location>
</feature>
<feature type="transmembrane region" description="Helical" evidence="1">
    <location>
        <begin position="39"/>
        <end position="59"/>
    </location>
</feature>
<evidence type="ECO:0000313" key="2">
    <source>
        <dbReference type="EMBL" id="JAR89374.1"/>
    </source>
</evidence>